<evidence type="ECO:0000256" key="1">
    <source>
        <dbReference type="RuleBase" id="RU366054"/>
    </source>
</evidence>
<comment type="similarity">
    <text evidence="1">Belongs to the band 7/mec-2 family. Flotillin subfamily.</text>
</comment>
<dbReference type="AlphaFoldDB" id="A0AAP0F4G8"/>
<gene>
    <name evidence="2" type="ORF">Scep_023894</name>
</gene>
<protein>
    <recommendedName>
        <fullName evidence="1">Flotillin-like</fullName>
    </recommendedName>
</protein>
<dbReference type="PANTHER" id="PTHR13806">
    <property type="entry name" value="FLOTILLIN-RELATED"/>
    <property type="match status" value="1"/>
</dbReference>
<accession>A0AAP0F4G8</accession>
<proteinExistence type="inferred from homology"/>
<comment type="caution">
    <text evidence="2">The sequence shown here is derived from an EMBL/GenBank/DDBJ whole genome shotgun (WGS) entry which is preliminary data.</text>
</comment>
<keyword evidence="1" id="KW-1003">Cell membrane</keyword>
<dbReference type="PANTHER" id="PTHR13806:SF31">
    <property type="entry name" value="FLOTILLIN-LIKE PROTEIN 1-RELATED"/>
    <property type="match status" value="1"/>
</dbReference>
<comment type="subcellular location">
    <subcellularLocation>
        <location evidence="1">Cell membrane</location>
        <topology evidence="1">Lipid-anchor</topology>
    </subcellularLocation>
    <subcellularLocation>
        <location evidence="1">Membrane</location>
        <location evidence="1">Caveola</location>
    </subcellularLocation>
</comment>
<keyword evidence="1" id="KW-0472">Membrane</keyword>
<keyword evidence="3" id="KW-1185">Reference proteome</keyword>
<evidence type="ECO:0000313" key="2">
    <source>
        <dbReference type="EMBL" id="KAK9100464.1"/>
    </source>
</evidence>
<evidence type="ECO:0000313" key="3">
    <source>
        <dbReference type="Proteomes" id="UP001419268"/>
    </source>
</evidence>
<dbReference type="GO" id="GO:0005901">
    <property type="term" value="C:caveola"/>
    <property type="evidence" value="ECO:0007669"/>
    <property type="project" value="UniProtKB-SubCell"/>
</dbReference>
<dbReference type="EMBL" id="JBBNAG010000010">
    <property type="protein sequence ID" value="KAK9100464.1"/>
    <property type="molecule type" value="Genomic_DNA"/>
</dbReference>
<reference evidence="2 3" key="1">
    <citation type="submission" date="2024-01" db="EMBL/GenBank/DDBJ databases">
        <title>Genome assemblies of Stephania.</title>
        <authorList>
            <person name="Yang L."/>
        </authorList>
    </citation>
    <scope>NUCLEOTIDE SEQUENCE [LARGE SCALE GENOMIC DNA]</scope>
    <source>
        <strain evidence="2">JXDWG</strain>
        <tissue evidence="2">Leaf</tissue>
    </source>
</reference>
<organism evidence="2 3">
    <name type="scientific">Stephania cephalantha</name>
    <dbReference type="NCBI Taxonomy" id="152367"/>
    <lineage>
        <taxon>Eukaryota</taxon>
        <taxon>Viridiplantae</taxon>
        <taxon>Streptophyta</taxon>
        <taxon>Embryophyta</taxon>
        <taxon>Tracheophyta</taxon>
        <taxon>Spermatophyta</taxon>
        <taxon>Magnoliopsida</taxon>
        <taxon>Ranunculales</taxon>
        <taxon>Menispermaceae</taxon>
        <taxon>Menispermoideae</taxon>
        <taxon>Cissampelideae</taxon>
        <taxon>Stephania</taxon>
    </lineage>
</organism>
<sequence length="98" mass="11242">MAEVEANKAVEIRAAELLRDFEKMTAITQTEKLRAEFLSKASVEYEAKMQQANWELYEKQKATKAVLYKKEKEAEAEKISALSSFFAKQQLTDAELYA</sequence>
<dbReference type="Proteomes" id="UP001419268">
    <property type="component" value="Unassembled WGS sequence"/>
</dbReference>
<name>A0AAP0F4G8_9MAGN</name>
<dbReference type="InterPro" id="IPR027705">
    <property type="entry name" value="Flotillin_fam"/>
</dbReference>